<dbReference type="InterPro" id="IPR026265">
    <property type="entry name" value="LptC"/>
</dbReference>
<dbReference type="GO" id="GO:0005886">
    <property type="term" value="C:plasma membrane"/>
    <property type="evidence" value="ECO:0007669"/>
    <property type="project" value="InterPro"/>
</dbReference>
<dbReference type="PROSITE" id="PS51257">
    <property type="entry name" value="PROKAR_LIPOPROTEIN"/>
    <property type="match status" value="1"/>
</dbReference>
<protein>
    <submittedName>
        <fullName evidence="1">LPS export ABC transporter periplasmic protein LptC</fullName>
    </submittedName>
</protein>
<proteinExistence type="predicted"/>
<dbReference type="InterPro" id="IPR010664">
    <property type="entry name" value="LipoPS_assembly_LptC-rel"/>
</dbReference>
<comment type="caution">
    <text evidence="1">The sequence shown here is derived from an EMBL/GenBank/DDBJ whole genome shotgun (WGS) entry which is preliminary data.</text>
</comment>
<dbReference type="Gene3D" id="2.60.450.10">
    <property type="entry name" value="Lipopolysaccharide (LPS) transport protein A like domain"/>
    <property type="match status" value="1"/>
</dbReference>
<dbReference type="EMBL" id="DSVL01000458">
    <property type="protein sequence ID" value="HFH30771.1"/>
    <property type="molecule type" value="Genomic_DNA"/>
</dbReference>
<sequence length="198" mass="21930">MYSPERNIASFRLSLLNIRAALLAVMGGFVLSACSFDYSAITETESDKPDLVMQDVDYVRVTDGKISLHMQADQVDRYEKKRLLQVQNIRFEQFSKDSAEPDALGSAGIAQFWTATSDAVFTNGVRIVIKSEDLSVEAKSLQWNDSKKKLSGPQDDQVLLKKTDGSILVGKSFSADGRSRTWQFAGAVSGTYQEEAKK</sequence>
<organism evidence="1">
    <name type="scientific">Gracilinema caldarium</name>
    <dbReference type="NCBI Taxonomy" id="215591"/>
    <lineage>
        <taxon>Bacteria</taxon>
        <taxon>Pseudomonadati</taxon>
        <taxon>Spirochaetota</taxon>
        <taxon>Spirochaetia</taxon>
        <taxon>Spirochaetales</taxon>
        <taxon>Breznakiellaceae</taxon>
        <taxon>Gracilinema</taxon>
    </lineage>
</organism>
<reference evidence="1" key="1">
    <citation type="journal article" date="2020" name="mSystems">
        <title>Genome- and Community-Level Interaction Insights into Carbon Utilization and Element Cycling Functions of Hydrothermarchaeota in Hydrothermal Sediment.</title>
        <authorList>
            <person name="Zhou Z."/>
            <person name="Liu Y."/>
            <person name="Xu W."/>
            <person name="Pan J."/>
            <person name="Luo Z.H."/>
            <person name="Li M."/>
        </authorList>
    </citation>
    <scope>NUCLEOTIDE SEQUENCE [LARGE SCALE GENOMIC DNA]</scope>
    <source>
        <strain evidence="1">SpSt-503</strain>
    </source>
</reference>
<evidence type="ECO:0000313" key="1">
    <source>
        <dbReference type="EMBL" id="HFH30771.1"/>
    </source>
</evidence>
<dbReference type="Pfam" id="PF06835">
    <property type="entry name" value="LptC"/>
    <property type="match status" value="1"/>
</dbReference>
<name>A0A7C3E8V8_9SPIR</name>
<dbReference type="AlphaFoldDB" id="A0A7C3E8V8"/>
<accession>A0A7C3E8V8</accession>
<dbReference type="GO" id="GO:0015221">
    <property type="term" value="F:lipopolysaccharide transmembrane transporter activity"/>
    <property type="evidence" value="ECO:0007669"/>
    <property type="project" value="InterPro"/>
</dbReference>
<dbReference type="NCBIfam" id="TIGR04409">
    <property type="entry name" value="LptC_YrbK"/>
    <property type="match status" value="1"/>
</dbReference>
<gene>
    <name evidence="1" type="primary">lptC</name>
    <name evidence="1" type="ORF">ENS59_14920</name>
</gene>